<dbReference type="Proteomes" id="UP001501666">
    <property type="component" value="Unassembled WGS sequence"/>
</dbReference>
<evidence type="ECO:0000313" key="2">
    <source>
        <dbReference type="EMBL" id="GAA2667965.1"/>
    </source>
</evidence>
<comment type="caution">
    <text evidence="2">The sequence shown here is derived from an EMBL/GenBank/DDBJ whole genome shotgun (WGS) entry which is preliminary data.</text>
</comment>
<evidence type="ECO:0000256" key="1">
    <source>
        <dbReference type="SAM" id="MobiDB-lite"/>
    </source>
</evidence>
<dbReference type="EMBL" id="BAAATE010000011">
    <property type="protein sequence ID" value="GAA2667965.1"/>
    <property type="molecule type" value="Genomic_DNA"/>
</dbReference>
<gene>
    <name evidence="2" type="ORF">GCM10010412_045780</name>
</gene>
<keyword evidence="3" id="KW-1185">Reference proteome</keyword>
<organism evidence="2 3">
    <name type="scientific">Nonomuraea recticatena</name>
    <dbReference type="NCBI Taxonomy" id="46178"/>
    <lineage>
        <taxon>Bacteria</taxon>
        <taxon>Bacillati</taxon>
        <taxon>Actinomycetota</taxon>
        <taxon>Actinomycetes</taxon>
        <taxon>Streptosporangiales</taxon>
        <taxon>Streptosporangiaceae</taxon>
        <taxon>Nonomuraea</taxon>
    </lineage>
</organism>
<feature type="region of interest" description="Disordered" evidence="1">
    <location>
        <begin position="61"/>
        <end position="96"/>
    </location>
</feature>
<feature type="region of interest" description="Disordered" evidence="1">
    <location>
        <begin position="164"/>
        <end position="184"/>
    </location>
</feature>
<evidence type="ECO:0000313" key="3">
    <source>
        <dbReference type="Proteomes" id="UP001501666"/>
    </source>
</evidence>
<feature type="compositionally biased region" description="Basic and acidic residues" evidence="1">
    <location>
        <begin position="61"/>
        <end position="89"/>
    </location>
</feature>
<reference evidence="2 3" key="1">
    <citation type="journal article" date="2019" name="Int. J. Syst. Evol. Microbiol.">
        <title>The Global Catalogue of Microorganisms (GCM) 10K type strain sequencing project: providing services to taxonomists for standard genome sequencing and annotation.</title>
        <authorList>
            <consortium name="The Broad Institute Genomics Platform"/>
            <consortium name="The Broad Institute Genome Sequencing Center for Infectious Disease"/>
            <person name="Wu L."/>
            <person name="Ma J."/>
        </authorList>
    </citation>
    <scope>NUCLEOTIDE SEQUENCE [LARGE SCALE GENOMIC DNA]</scope>
    <source>
        <strain evidence="2 3">JCM 6835</strain>
    </source>
</reference>
<proteinExistence type="predicted"/>
<feature type="compositionally biased region" description="Polar residues" evidence="1">
    <location>
        <begin position="175"/>
        <end position="184"/>
    </location>
</feature>
<sequence>MALARGEPDPRTTLIEPNEHLVLRPRLDEPDLAKVELRRVLLMIHDRARLRGLFTDLDRGVGDGETDRPAVAGPDRRLGHPRLRAEPRGKPSAPVCNTARTAAEPELCLSGAASTYRRDITREFRVLSRAPGSPGWLRAPAAFHARRSAVSSRAARRYEGFARSSTPTVWPPLSSPVSWNPSFR</sequence>
<protein>
    <submittedName>
        <fullName evidence="2">Uncharacterized protein</fullName>
    </submittedName>
</protein>
<name>A0ABN3S4M2_9ACTN</name>
<accession>A0ABN3S4M2</accession>